<proteinExistence type="predicted"/>
<dbReference type="RefSeq" id="WP_028158847.1">
    <property type="nucleotide sequence ID" value="NZ_JANUDC010000001.1"/>
</dbReference>
<protein>
    <recommendedName>
        <fullName evidence="6">L-lysine 6-oxidase</fullName>
    </recommendedName>
</protein>
<dbReference type="InterPro" id="IPR041168">
    <property type="entry name" value="LodA_N"/>
</dbReference>
<organism evidence="4 5">
    <name type="scientific">Bradyrhizobium japonicum</name>
    <dbReference type="NCBI Taxonomy" id="375"/>
    <lineage>
        <taxon>Bacteria</taxon>
        <taxon>Pseudomonadati</taxon>
        <taxon>Pseudomonadota</taxon>
        <taxon>Alphaproteobacteria</taxon>
        <taxon>Hyphomicrobiales</taxon>
        <taxon>Nitrobacteraceae</taxon>
        <taxon>Bradyrhizobium</taxon>
    </lineage>
</organism>
<evidence type="ECO:0008006" key="6">
    <source>
        <dbReference type="Google" id="ProtNLM"/>
    </source>
</evidence>
<accession>A0A0A3YQJ7</accession>
<gene>
    <name evidence="4" type="ORF">MA20_29300</name>
</gene>
<name>A0A0A3YQJ7_BRAJP</name>
<dbReference type="GO" id="GO:0031640">
    <property type="term" value="P:killing of cells of another organism"/>
    <property type="evidence" value="ECO:0007669"/>
    <property type="project" value="InterPro"/>
</dbReference>
<dbReference type="Pfam" id="PF18417">
    <property type="entry name" value="LodA_C"/>
    <property type="match status" value="1"/>
</dbReference>
<feature type="region of interest" description="Disordered" evidence="1">
    <location>
        <begin position="369"/>
        <end position="406"/>
    </location>
</feature>
<dbReference type="STRING" id="375.BKD09_RS26920"/>
<dbReference type="Proteomes" id="UP000030377">
    <property type="component" value="Unassembled WGS sequence"/>
</dbReference>
<dbReference type="EMBL" id="JRPN01000021">
    <property type="protein sequence ID" value="KGT75948.1"/>
    <property type="molecule type" value="Genomic_DNA"/>
</dbReference>
<dbReference type="GO" id="GO:0033736">
    <property type="term" value="F:L-lysine 6-oxidase activity"/>
    <property type="evidence" value="ECO:0007669"/>
    <property type="project" value="InterPro"/>
</dbReference>
<dbReference type="CDD" id="cd14732">
    <property type="entry name" value="LodA"/>
    <property type="match status" value="1"/>
</dbReference>
<dbReference type="Pfam" id="PF17990">
    <property type="entry name" value="LodA_N"/>
    <property type="match status" value="1"/>
</dbReference>
<feature type="region of interest" description="Disordered" evidence="1">
    <location>
        <begin position="150"/>
        <end position="181"/>
    </location>
</feature>
<evidence type="ECO:0000313" key="4">
    <source>
        <dbReference type="EMBL" id="KGT75948.1"/>
    </source>
</evidence>
<dbReference type="GO" id="GO:1900191">
    <property type="term" value="P:negative regulation of single-species biofilm formation"/>
    <property type="evidence" value="ECO:0007669"/>
    <property type="project" value="InterPro"/>
</dbReference>
<dbReference type="AlphaFoldDB" id="A0A0A3YQJ7"/>
<evidence type="ECO:0000259" key="3">
    <source>
        <dbReference type="Pfam" id="PF18417"/>
    </source>
</evidence>
<feature type="region of interest" description="Disordered" evidence="1">
    <location>
        <begin position="732"/>
        <end position="759"/>
    </location>
</feature>
<sequence length="759" mass="84876">MATYRIHPGIGIARLGNSDSEFHLAPETPAAIPLACDSFGNPLHGPDGVTPVPVKTFKDAQGRVKRQAARFQIFVYDDESPEGRPLALGDAVEGGGNHGVLVDIQWRVYVANKKASWYPFTELKGEHGYAPGSARRNADITGQDRDLLIIDPGPRSVNATTNRRAHFDRSGGPGGYATTFPPKGLQPFDIDTLGEMMTDNKGRLVVLGGHGNSGMDVSGSFGPKIEDYANTDGWYDDISDGPVMARLIMYSKQVGQTRYIDVEFPAWVVVGYPRFVPEILDMITMDEVLYDLYVRQFATDTGIYGTLGTYDDPQQIPFRDGAALRHWQAGRLAWNRNYRPWFYRDIWPILFRPDEFRYLNDILQQSNYPHDQAQRGTFDPDKLSQTPKRATRPTATATPSDAPLRDASQGEAVMAVAAVAGPTHYSKADDPYGPMRRFLFDLLRRAGEANSFQVQDRASSRVHSLPLMPLLCGDNPLTNETPSKFLHLTEYQLFILGQWSRGWFINEKEEGWLPDGYSPFAPYPKTPPKTGRELDRGVLSNVLGGAFCPGAELGWVMRNPSIYWAPYRINADRSVSDFLQSAAQANQDHGTVIADPTFNVNSPLSQDNDFETGLQPGDLTKYMGLPWQSDFNECTTQPINITYADWNNLWPGSDNDDRLRRDEKTWTTLWWPAHRPLQSFEIASVSNGKPNYVWTTWSRGVPQTPVGDLKMVTEWSLLGFIVRNPYEPAVKPADSYQGPKYISVERTTGSRPDPKSEAS</sequence>
<comment type="caution">
    <text evidence="4">The sequence shown here is derived from an EMBL/GenBank/DDBJ whole genome shotgun (WGS) entry which is preliminary data.</text>
</comment>
<dbReference type="InterPro" id="IPR033797">
    <property type="entry name" value="LodA"/>
</dbReference>
<evidence type="ECO:0000313" key="5">
    <source>
        <dbReference type="Proteomes" id="UP000030377"/>
    </source>
</evidence>
<evidence type="ECO:0000256" key="1">
    <source>
        <dbReference type="SAM" id="MobiDB-lite"/>
    </source>
</evidence>
<evidence type="ECO:0000259" key="2">
    <source>
        <dbReference type="Pfam" id="PF17990"/>
    </source>
</evidence>
<feature type="domain" description="L-Lysine epsilon oxidase N-terminal" evidence="2">
    <location>
        <begin position="7"/>
        <end position="270"/>
    </location>
</feature>
<feature type="compositionally biased region" description="Low complexity" evidence="1">
    <location>
        <begin position="386"/>
        <end position="399"/>
    </location>
</feature>
<feature type="domain" description="L-lysine epsilon oxidase C-terminal" evidence="3">
    <location>
        <begin position="470"/>
        <end position="646"/>
    </location>
</feature>
<dbReference type="InterPro" id="IPR041173">
    <property type="entry name" value="LodA_C"/>
</dbReference>
<reference evidence="4 5" key="1">
    <citation type="submission" date="2014-09" db="EMBL/GenBank/DDBJ databases">
        <title>Draft genome of Bradyrhizobium japonicum Is-34.</title>
        <authorList>
            <person name="Tsurumaru H."/>
            <person name="Yamakawa T."/>
            <person name="Hashimoto S."/>
            <person name="Okizaki K."/>
            <person name="Kanesaki Y."/>
            <person name="Yoshikawa H."/>
            <person name="Yajima S."/>
        </authorList>
    </citation>
    <scope>NUCLEOTIDE SEQUENCE [LARGE SCALE GENOMIC DNA]</scope>
    <source>
        <strain evidence="4 5">Is-34</strain>
    </source>
</reference>